<dbReference type="AlphaFoldDB" id="F4CE72"/>
<dbReference type="SUPFAM" id="SSF54427">
    <property type="entry name" value="NTF2-like"/>
    <property type="match status" value="1"/>
</dbReference>
<dbReference type="InterPro" id="IPR009959">
    <property type="entry name" value="Cyclase_SnoaL-like"/>
</dbReference>
<dbReference type="Gene3D" id="3.10.450.50">
    <property type="match status" value="1"/>
</dbReference>
<dbReference type="KEGG" id="shg:Sph21_1269"/>
<sequence>MTKRTQLEHIARRWISLWCSPTDWKLFDQLHADHFEDCSSAGRPGTKEGFASGLREMLWAFPDLTTTVEDLVIDEQQSRVSVRWRAQGLNKHSFLGNEATHKESIITGIEIIDIIDDKIVKRWGEWDVSLCFNN</sequence>
<evidence type="ECO:0000313" key="1">
    <source>
        <dbReference type="EMBL" id="ADZ77833.1"/>
    </source>
</evidence>
<dbReference type="STRING" id="743722.Sph21_1269"/>
<proteinExistence type="predicted"/>
<dbReference type="EMBL" id="CP002584">
    <property type="protein sequence ID" value="ADZ77833.1"/>
    <property type="molecule type" value="Genomic_DNA"/>
</dbReference>
<protein>
    <recommendedName>
        <fullName evidence="2">Ester cyclase</fullName>
    </recommendedName>
</protein>
<dbReference type="InterPro" id="IPR032710">
    <property type="entry name" value="NTF2-like_dom_sf"/>
</dbReference>
<dbReference type="OrthoDB" id="4774596at2"/>
<organism evidence="1">
    <name type="scientific">Sphingobacterium sp. (strain 21)</name>
    <dbReference type="NCBI Taxonomy" id="743722"/>
    <lineage>
        <taxon>Bacteria</taxon>
        <taxon>Pseudomonadati</taxon>
        <taxon>Bacteroidota</taxon>
        <taxon>Sphingobacteriia</taxon>
        <taxon>Sphingobacteriales</taxon>
        <taxon>Sphingobacteriaceae</taxon>
        <taxon>Sphingobacterium</taxon>
    </lineage>
</organism>
<dbReference type="Pfam" id="PF07366">
    <property type="entry name" value="SnoaL"/>
    <property type="match status" value="1"/>
</dbReference>
<dbReference type="PATRIC" id="fig|743722.3.peg.1360"/>
<name>F4CE72_SPHS2</name>
<reference evidence="1" key="1">
    <citation type="submission" date="2011-03" db="EMBL/GenBank/DDBJ databases">
        <title>Complete sequence of Sphingobacterium sp. 21.</title>
        <authorList>
            <consortium name="US DOE Joint Genome Institute"/>
            <person name="Lucas S."/>
            <person name="Copeland A."/>
            <person name="Lapidus A."/>
            <person name="Cheng J.-F."/>
            <person name="Goodwin L."/>
            <person name="Pitluck S."/>
            <person name="Davenport K."/>
            <person name="Detter J.C."/>
            <person name="Han C."/>
            <person name="Tapia R."/>
            <person name="Land M."/>
            <person name="Hauser L."/>
            <person name="Kyrpides N."/>
            <person name="Ivanova N."/>
            <person name="Ovchinnikova G."/>
            <person name="Pagani I."/>
            <person name="Siebers A.K."/>
            <person name="Allgaier M."/>
            <person name="Thelen M.P."/>
            <person name="Hugenholtz P."/>
            <person name="Woyke T."/>
        </authorList>
    </citation>
    <scope>NUCLEOTIDE SEQUENCE</scope>
    <source>
        <strain evidence="1">21</strain>
    </source>
</reference>
<gene>
    <name evidence="1" type="ordered locus">Sph21_1269</name>
</gene>
<dbReference type="GO" id="GO:0030638">
    <property type="term" value="P:polyketide metabolic process"/>
    <property type="evidence" value="ECO:0007669"/>
    <property type="project" value="InterPro"/>
</dbReference>
<dbReference type="HOGENOM" id="CLU_1894857_0_0_10"/>
<evidence type="ECO:0008006" key="2">
    <source>
        <dbReference type="Google" id="ProtNLM"/>
    </source>
</evidence>
<accession>F4CE72</accession>